<name>A0A426YYA6_ENSVE</name>
<accession>A0A426YYA6</accession>
<evidence type="ECO:0000313" key="3">
    <source>
        <dbReference type="Proteomes" id="UP000287651"/>
    </source>
</evidence>
<gene>
    <name evidence="2" type="ORF">B296_00041778</name>
</gene>
<evidence type="ECO:0000256" key="1">
    <source>
        <dbReference type="SAM" id="MobiDB-lite"/>
    </source>
</evidence>
<reference evidence="2 3" key="1">
    <citation type="journal article" date="2014" name="Agronomy (Basel)">
        <title>A Draft Genome Sequence for Ensete ventricosum, the Drought-Tolerant Tree Against Hunger.</title>
        <authorList>
            <person name="Harrison J."/>
            <person name="Moore K.A."/>
            <person name="Paszkiewicz K."/>
            <person name="Jones T."/>
            <person name="Grant M."/>
            <person name="Ambacheew D."/>
            <person name="Muzemil S."/>
            <person name="Studholme D.J."/>
        </authorList>
    </citation>
    <scope>NUCLEOTIDE SEQUENCE [LARGE SCALE GENOMIC DNA]</scope>
</reference>
<evidence type="ECO:0000313" key="2">
    <source>
        <dbReference type="EMBL" id="RRT56703.1"/>
    </source>
</evidence>
<proteinExistence type="predicted"/>
<dbReference type="AlphaFoldDB" id="A0A426YYA6"/>
<dbReference type="EMBL" id="AMZH03009505">
    <property type="protein sequence ID" value="RRT56703.1"/>
    <property type="molecule type" value="Genomic_DNA"/>
</dbReference>
<protein>
    <submittedName>
        <fullName evidence="2">Uncharacterized protein</fullName>
    </submittedName>
</protein>
<comment type="caution">
    <text evidence="2">The sequence shown here is derived from an EMBL/GenBank/DDBJ whole genome shotgun (WGS) entry which is preliminary data.</text>
</comment>
<sequence length="72" mass="8002">MKKSILFQDSISYPRLRHPVCTSRNYRKESVAVGATNVAKLLDGTNQVHGKKKKKKKRAVNRGGGFSSSVEL</sequence>
<dbReference type="Proteomes" id="UP000287651">
    <property type="component" value="Unassembled WGS sequence"/>
</dbReference>
<feature type="compositionally biased region" description="Basic residues" evidence="1">
    <location>
        <begin position="49"/>
        <end position="60"/>
    </location>
</feature>
<organism evidence="2 3">
    <name type="scientific">Ensete ventricosum</name>
    <name type="common">Abyssinian banana</name>
    <name type="synonym">Musa ensete</name>
    <dbReference type="NCBI Taxonomy" id="4639"/>
    <lineage>
        <taxon>Eukaryota</taxon>
        <taxon>Viridiplantae</taxon>
        <taxon>Streptophyta</taxon>
        <taxon>Embryophyta</taxon>
        <taxon>Tracheophyta</taxon>
        <taxon>Spermatophyta</taxon>
        <taxon>Magnoliopsida</taxon>
        <taxon>Liliopsida</taxon>
        <taxon>Zingiberales</taxon>
        <taxon>Musaceae</taxon>
        <taxon>Ensete</taxon>
    </lineage>
</organism>
<feature type="region of interest" description="Disordered" evidence="1">
    <location>
        <begin position="46"/>
        <end position="72"/>
    </location>
</feature>